<feature type="region of interest" description="Disordered" evidence="1">
    <location>
        <begin position="202"/>
        <end position="284"/>
    </location>
</feature>
<proteinExistence type="predicted"/>
<sequence length="284" mass="30262">MGSSTRYRLSMQTSLPLWEVSTGEMGQTTTRRTGRSRRSSLSPGDAAEEPPARIVGKCPADGRSALRPGAVLVRKNGIVHQLQTLHADESGPLGILNRRNWRLATGRRWARRGLQGQKSPTQSTTKRTDRSARPPSSPGDEAEDAPARTDESTALESFGPRNGPVGNSKDRTAPPSRQADGRVVVHGQLRVLETRQKSLQLGLVSSSPPSSLPSTPTGTWPPKARRRDANTAAIAAASIHPSTIGPGPADESAALERLGPRNGPRTAGGPSPTLRTEQLHTVDN</sequence>
<feature type="compositionally biased region" description="Low complexity" evidence="1">
    <location>
        <begin position="205"/>
        <end position="222"/>
    </location>
</feature>
<feature type="region of interest" description="Disordered" evidence="1">
    <location>
        <begin position="18"/>
        <end position="64"/>
    </location>
</feature>
<dbReference type="Proteomes" id="UP000784294">
    <property type="component" value="Unassembled WGS sequence"/>
</dbReference>
<dbReference type="AlphaFoldDB" id="A0A448WUL6"/>
<accession>A0A448WUL6</accession>
<evidence type="ECO:0000313" key="2">
    <source>
        <dbReference type="EMBL" id="VEL20666.1"/>
    </source>
</evidence>
<evidence type="ECO:0000313" key="3">
    <source>
        <dbReference type="Proteomes" id="UP000784294"/>
    </source>
</evidence>
<organism evidence="2 3">
    <name type="scientific">Protopolystoma xenopodis</name>
    <dbReference type="NCBI Taxonomy" id="117903"/>
    <lineage>
        <taxon>Eukaryota</taxon>
        <taxon>Metazoa</taxon>
        <taxon>Spiralia</taxon>
        <taxon>Lophotrochozoa</taxon>
        <taxon>Platyhelminthes</taxon>
        <taxon>Monogenea</taxon>
        <taxon>Polyopisthocotylea</taxon>
        <taxon>Polystomatidea</taxon>
        <taxon>Polystomatidae</taxon>
        <taxon>Protopolystoma</taxon>
    </lineage>
</organism>
<comment type="caution">
    <text evidence="2">The sequence shown here is derived from an EMBL/GenBank/DDBJ whole genome shotgun (WGS) entry which is preliminary data.</text>
</comment>
<name>A0A448WUL6_9PLAT</name>
<gene>
    <name evidence="2" type="ORF">PXEA_LOCUS14106</name>
</gene>
<feature type="region of interest" description="Disordered" evidence="1">
    <location>
        <begin position="107"/>
        <end position="183"/>
    </location>
</feature>
<evidence type="ECO:0000256" key="1">
    <source>
        <dbReference type="SAM" id="MobiDB-lite"/>
    </source>
</evidence>
<dbReference type="EMBL" id="CAAALY010047504">
    <property type="protein sequence ID" value="VEL20666.1"/>
    <property type="molecule type" value="Genomic_DNA"/>
</dbReference>
<protein>
    <submittedName>
        <fullName evidence="2">Uncharacterized protein</fullName>
    </submittedName>
</protein>
<keyword evidence="3" id="KW-1185">Reference proteome</keyword>
<feature type="compositionally biased region" description="Polar residues" evidence="1">
    <location>
        <begin position="116"/>
        <end position="125"/>
    </location>
</feature>
<reference evidence="2" key="1">
    <citation type="submission" date="2018-11" db="EMBL/GenBank/DDBJ databases">
        <authorList>
            <consortium name="Pathogen Informatics"/>
        </authorList>
    </citation>
    <scope>NUCLEOTIDE SEQUENCE</scope>
</reference>